<keyword evidence="7" id="KW-1185">Reference proteome</keyword>
<name>A0A8C5M479_9ANUR</name>
<evidence type="ECO:0000313" key="6">
    <source>
        <dbReference type="Ensembl" id="ENSLLEP00000009256.1"/>
    </source>
</evidence>
<proteinExistence type="inferred from homology"/>
<accession>A0A8C5M479</accession>
<feature type="compositionally biased region" description="Basic and acidic residues" evidence="5">
    <location>
        <begin position="1"/>
        <end position="23"/>
    </location>
</feature>
<evidence type="ECO:0000313" key="7">
    <source>
        <dbReference type="Proteomes" id="UP000694569"/>
    </source>
</evidence>
<reference evidence="6" key="2">
    <citation type="submission" date="2025-09" db="UniProtKB">
        <authorList>
            <consortium name="Ensembl"/>
        </authorList>
    </citation>
    <scope>IDENTIFICATION</scope>
</reference>
<sequence>MPPQDDKKQDTGKWTKKDKDPMNKSRGKAKKKKWYKGKVKDKLNNLVPFDKLITLAVIRFVRGSRMRARADVVTLLSQFYLLTTF</sequence>
<evidence type="ECO:0000256" key="4">
    <source>
        <dbReference type="RuleBase" id="RU366057"/>
    </source>
</evidence>
<dbReference type="Gene3D" id="3.30.63.20">
    <property type="match status" value="1"/>
</dbReference>
<dbReference type="GO" id="GO:0005840">
    <property type="term" value="C:ribosome"/>
    <property type="evidence" value="ECO:0007669"/>
    <property type="project" value="UniProtKB-KW"/>
</dbReference>
<dbReference type="Ensembl" id="ENSLLET00000009615.1">
    <property type="protein sequence ID" value="ENSLLEP00000009256.1"/>
    <property type="gene ID" value="ENSLLEG00000005905.1"/>
</dbReference>
<dbReference type="Pfam" id="PF03297">
    <property type="entry name" value="Ribosomal_S25"/>
    <property type="match status" value="1"/>
</dbReference>
<protein>
    <recommendedName>
        <fullName evidence="4">40S ribosomal protein S25</fullName>
    </recommendedName>
</protein>
<evidence type="ECO:0000256" key="1">
    <source>
        <dbReference type="ARBA" id="ARBA00009106"/>
    </source>
</evidence>
<feature type="compositionally biased region" description="Basic residues" evidence="5">
    <location>
        <begin position="25"/>
        <end position="34"/>
    </location>
</feature>
<organism evidence="6 7">
    <name type="scientific">Leptobrachium leishanense</name>
    <name type="common">Leishan spiny toad</name>
    <dbReference type="NCBI Taxonomy" id="445787"/>
    <lineage>
        <taxon>Eukaryota</taxon>
        <taxon>Metazoa</taxon>
        <taxon>Chordata</taxon>
        <taxon>Craniata</taxon>
        <taxon>Vertebrata</taxon>
        <taxon>Euteleostomi</taxon>
        <taxon>Amphibia</taxon>
        <taxon>Batrachia</taxon>
        <taxon>Anura</taxon>
        <taxon>Pelobatoidea</taxon>
        <taxon>Megophryidae</taxon>
        <taxon>Leptobrachium</taxon>
    </lineage>
</organism>
<comment type="similarity">
    <text evidence="1 4">Belongs to the eukaryotic ribosomal protein eS25 family.</text>
</comment>
<evidence type="ECO:0000256" key="5">
    <source>
        <dbReference type="SAM" id="MobiDB-lite"/>
    </source>
</evidence>
<keyword evidence="3 4" id="KW-0687">Ribonucleoprotein</keyword>
<keyword evidence="2 4" id="KW-0689">Ribosomal protein</keyword>
<feature type="region of interest" description="Disordered" evidence="5">
    <location>
        <begin position="1"/>
        <end position="34"/>
    </location>
</feature>
<evidence type="ECO:0000256" key="2">
    <source>
        <dbReference type="ARBA" id="ARBA00022980"/>
    </source>
</evidence>
<reference evidence="6" key="1">
    <citation type="submission" date="2025-08" db="UniProtKB">
        <authorList>
            <consortium name="Ensembl"/>
        </authorList>
    </citation>
    <scope>IDENTIFICATION</scope>
</reference>
<dbReference type="Proteomes" id="UP000694569">
    <property type="component" value="Unplaced"/>
</dbReference>
<dbReference type="GO" id="GO:1990904">
    <property type="term" value="C:ribonucleoprotein complex"/>
    <property type="evidence" value="ECO:0007669"/>
    <property type="project" value="UniProtKB-KW"/>
</dbReference>
<dbReference type="InterPro" id="IPR004977">
    <property type="entry name" value="Ribosomal_eS25"/>
</dbReference>
<evidence type="ECO:0000256" key="3">
    <source>
        <dbReference type="ARBA" id="ARBA00023274"/>
    </source>
</evidence>
<dbReference type="AlphaFoldDB" id="A0A8C5M479"/>